<comment type="caution">
    <text evidence="2">The sequence shown here is derived from an EMBL/GenBank/DDBJ whole genome shotgun (WGS) entry which is preliminary data.</text>
</comment>
<feature type="region of interest" description="Disordered" evidence="1">
    <location>
        <begin position="20"/>
        <end position="65"/>
    </location>
</feature>
<dbReference type="AlphaFoldDB" id="A0A4Z2H551"/>
<dbReference type="EMBL" id="SRLO01000341">
    <property type="protein sequence ID" value="TNN60052.1"/>
    <property type="molecule type" value="Genomic_DNA"/>
</dbReference>
<accession>A0A4Z2H551</accession>
<sequence length="65" mass="7307">MVRLSTTSELIIPSRHLVISSEAMTRYQPAEQERSSPPPNSNVVTLPPEHVETDDDEQPELRVVP</sequence>
<evidence type="ECO:0000313" key="2">
    <source>
        <dbReference type="EMBL" id="TNN60052.1"/>
    </source>
</evidence>
<gene>
    <name evidence="2" type="ORF">EYF80_029721</name>
</gene>
<reference evidence="2 3" key="1">
    <citation type="submission" date="2019-03" db="EMBL/GenBank/DDBJ databases">
        <title>First draft genome of Liparis tanakae, snailfish: a comprehensive survey of snailfish specific genes.</title>
        <authorList>
            <person name="Kim W."/>
            <person name="Song I."/>
            <person name="Jeong J.-H."/>
            <person name="Kim D."/>
            <person name="Kim S."/>
            <person name="Ryu S."/>
            <person name="Song J.Y."/>
            <person name="Lee S.K."/>
        </authorList>
    </citation>
    <scope>NUCLEOTIDE SEQUENCE [LARGE SCALE GENOMIC DNA]</scope>
    <source>
        <tissue evidence="2">Muscle</tissue>
    </source>
</reference>
<evidence type="ECO:0000256" key="1">
    <source>
        <dbReference type="SAM" id="MobiDB-lite"/>
    </source>
</evidence>
<name>A0A4Z2H551_9TELE</name>
<organism evidence="2 3">
    <name type="scientific">Liparis tanakae</name>
    <name type="common">Tanaka's snailfish</name>
    <dbReference type="NCBI Taxonomy" id="230148"/>
    <lineage>
        <taxon>Eukaryota</taxon>
        <taxon>Metazoa</taxon>
        <taxon>Chordata</taxon>
        <taxon>Craniata</taxon>
        <taxon>Vertebrata</taxon>
        <taxon>Euteleostomi</taxon>
        <taxon>Actinopterygii</taxon>
        <taxon>Neopterygii</taxon>
        <taxon>Teleostei</taxon>
        <taxon>Neoteleostei</taxon>
        <taxon>Acanthomorphata</taxon>
        <taxon>Eupercaria</taxon>
        <taxon>Perciformes</taxon>
        <taxon>Cottioidei</taxon>
        <taxon>Cottales</taxon>
        <taxon>Liparidae</taxon>
        <taxon>Liparis</taxon>
    </lineage>
</organism>
<dbReference type="Proteomes" id="UP000314294">
    <property type="component" value="Unassembled WGS sequence"/>
</dbReference>
<protein>
    <submittedName>
        <fullName evidence="2">Uncharacterized protein</fullName>
    </submittedName>
</protein>
<keyword evidence="3" id="KW-1185">Reference proteome</keyword>
<proteinExistence type="predicted"/>
<evidence type="ECO:0000313" key="3">
    <source>
        <dbReference type="Proteomes" id="UP000314294"/>
    </source>
</evidence>